<evidence type="ECO:0000256" key="1">
    <source>
        <dbReference type="ARBA" id="ARBA00004690"/>
    </source>
</evidence>
<name>A0A381QKM5_9ZZZZ</name>
<dbReference type="GO" id="GO:0005524">
    <property type="term" value="F:ATP binding"/>
    <property type="evidence" value="ECO:0007669"/>
    <property type="project" value="InterPro"/>
</dbReference>
<dbReference type="CDD" id="cd02023">
    <property type="entry name" value="UMPK"/>
    <property type="match status" value="1"/>
</dbReference>
<dbReference type="EC" id="2.7.1.48" evidence="2"/>
<dbReference type="InterPro" id="IPR000764">
    <property type="entry name" value="Uridine_kinase-like"/>
</dbReference>
<keyword evidence="3" id="KW-0808">Transferase</keyword>
<protein>
    <recommendedName>
        <fullName evidence="2">uridine/cytidine kinase</fullName>
        <ecNumber evidence="2">2.7.1.48</ecNumber>
    </recommendedName>
</protein>
<dbReference type="GO" id="GO:0044206">
    <property type="term" value="P:UMP salvage"/>
    <property type="evidence" value="ECO:0007669"/>
    <property type="project" value="UniProtKB-UniPathway"/>
</dbReference>
<keyword evidence="5" id="KW-0418">Kinase</keyword>
<dbReference type="UniPathway" id="UPA00574">
    <property type="reaction ID" value="UER00637"/>
</dbReference>
<gene>
    <name evidence="7" type="ORF">METZ01_LOCUS32759</name>
</gene>
<evidence type="ECO:0000256" key="3">
    <source>
        <dbReference type="ARBA" id="ARBA00022679"/>
    </source>
</evidence>
<dbReference type="PRINTS" id="PR00988">
    <property type="entry name" value="URIDINKINASE"/>
</dbReference>
<dbReference type="NCBIfam" id="NF004018">
    <property type="entry name" value="PRK05480.1"/>
    <property type="match status" value="1"/>
</dbReference>
<feature type="domain" description="Phosphoribulokinase/uridine kinase" evidence="6">
    <location>
        <begin position="7"/>
        <end position="185"/>
    </location>
</feature>
<dbReference type="InterPro" id="IPR006083">
    <property type="entry name" value="PRK/URK"/>
</dbReference>
<evidence type="ECO:0000313" key="7">
    <source>
        <dbReference type="EMBL" id="SUZ79905.1"/>
    </source>
</evidence>
<evidence type="ECO:0000256" key="4">
    <source>
        <dbReference type="ARBA" id="ARBA00022741"/>
    </source>
</evidence>
<evidence type="ECO:0000256" key="5">
    <source>
        <dbReference type="ARBA" id="ARBA00022777"/>
    </source>
</evidence>
<accession>A0A381QKM5</accession>
<reference evidence="7" key="1">
    <citation type="submission" date="2018-05" db="EMBL/GenBank/DDBJ databases">
        <authorList>
            <person name="Lanie J.A."/>
            <person name="Ng W.-L."/>
            <person name="Kazmierczak K.M."/>
            <person name="Andrzejewski T.M."/>
            <person name="Davidsen T.M."/>
            <person name="Wayne K.J."/>
            <person name="Tettelin H."/>
            <person name="Glass J.I."/>
            <person name="Rusch D."/>
            <person name="Podicherti R."/>
            <person name="Tsui H.-C.T."/>
            <person name="Winkler M.E."/>
        </authorList>
    </citation>
    <scope>NUCLEOTIDE SEQUENCE</scope>
</reference>
<dbReference type="Gene3D" id="3.40.50.300">
    <property type="entry name" value="P-loop containing nucleotide triphosphate hydrolases"/>
    <property type="match status" value="1"/>
</dbReference>
<sequence length="213" mass="23730">MSAHPVIVGIAGGSGSGKSTIVAELVRLLGLGITTVIRHDWYYRDLSHLELKDRTEVNFDHPSSLETELLVKHVMTLIAGNSVDAPSYDFATHTRSSATIQLKPSQVLILDGILALAHEQLRELMDICVFVDTDVKKRLERRLERDSGERERSPASVVQQFESTVLPMHNEFVEPSREYAEITISGGHQDSATLKQLAFRVQELLAKRTLSTN</sequence>
<dbReference type="PANTHER" id="PTHR10285">
    <property type="entry name" value="URIDINE KINASE"/>
    <property type="match status" value="1"/>
</dbReference>
<dbReference type="Pfam" id="PF00485">
    <property type="entry name" value="PRK"/>
    <property type="match status" value="1"/>
</dbReference>
<keyword evidence="4" id="KW-0547">Nucleotide-binding</keyword>
<proteinExistence type="predicted"/>
<dbReference type="SUPFAM" id="SSF52540">
    <property type="entry name" value="P-loop containing nucleoside triphosphate hydrolases"/>
    <property type="match status" value="1"/>
</dbReference>
<evidence type="ECO:0000259" key="6">
    <source>
        <dbReference type="Pfam" id="PF00485"/>
    </source>
</evidence>
<dbReference type="GO" id="GO:0004849">
    <property type="term" value="F:uridine kinase activity"/>
    <property type="evidence" value="ECO:0007669"/>
    <property type="project" value="UniProtKB-EC"/>
</dbReference>
<dbReference type="InterPro" id="IPR027417">
    <property type="entry name" value="P-loop_NTPase"/>
</dbReference>
<dbReference type="EMBL" id="UINC01001405">
    <property type="protein sequence ID" value="SUZ79905.1"/>
    <property type="molecule type" value="Genomic_DNA"/>
</dbReference>
<organism evidence="7">
    <name type="scientific">marine metagenome</name>
    <dbReference type="NCBI Taxonomy" id="408172"/>
    <lineage>
        <taxon>unclassified sequences</taxon>
        <taxon>metagenomes</taxon>
        <taxon>ecological metagenomes</taxon>
    </lineage>
</organism>
<evidence type="ECO:0000256" key="2">
    <source>
        <dbReference type="ARBA" id="ARBA00012137"/>
    </source>
</evidence>
<comment type="pathway">
    <text evidence="1">Pyrimidine metabolism; UMP biosynthesis via salvage pathway; UMP from uridine: step 1/1.</text>
</comment>
<dbReference type="AlphaFoldDB" id="A0A381QKM5"/>